<keyword evidence="1" id="KW-1133">Transmembrane helix</keyword>
<feature type="transmembrane region" description="Helical" evidence="1">
    <location>
        <begin position="64"/>
        <end position="87"/>
    </location>
</feature>
<name>A0A755S4A7_SALER</name>
<dbReference type="EMBL" id="DAAWWD010000011">
    <property type="protein sequence ID" value="HAF9622607.1"/>
    <property type="molecule type" value="Genomic_DNA"/>
</dbReference>
<reference evidence="2" key="1">
    <citation type="journal article" date="2018" name="Genome Biol.">
        <title>SKESA: strategic k-mer extension for scrupulous assemblies.</title>
        <authorList>
            <person name="Souvorov A."/>
            <person name="Agarwala R."/>
            <person name="Lipman D.J."/>
        </authorList>
    </citation>
    <scope>NUCLEOTIDE SEQUENCE</scope>
    <source>
        <strain evidence="2">MA.S/19990610</strain>
    </source>
</reference>
<evidence type="ECO:0000313" key="2">
    <source>
        <dbReference type="EMBL" id="HAF9622607.1"/>
    </source>
</evidence>
<proteinExistence type="predicted"/>
<dbReference type="GO" id="GO:0015643">
    <property type="term" value="F:toxic substance binding"/>
    <property type="evidence" value="ECO:0007669"/>
    <property type="project" value="InterPro"/>
</dbReference>
<dbReference type="GO" id="GO:0030153">
    <property type="term" value="P:bacteriocin immunity"/>
    <property type="evidence" value="ECO:0007669"/>
    <property type="project" value="InterPro"/>
</dbReference>
<gene>
    <name evidence="2" type="primary">cui</name>
    <name evidence="2" type="ORF">G8P07_003486</name>
</gene>
<feature type="transmembrane region" description="Helical" evidence="1">
    <location>
        <begin position="99"/>
        <end position="122"/>
    </location>
</feature>
<feature type="transmembrane region" description="Helical" evidence="1">
    <location>
        <begin position="17"/>
        <end position="36"/>
    </location>
</feature>
<keyword evidence="1" id="KW-0812">Transmembrane</keyword>
<dbReference type="AlphaFoldDB" id="A0A755S4A7"/>
<evidence type="ECO:0000256" key="1">
    <source>
        <dbReference type="SAM" id="Phobius"/>
    </source>
</evidence>
<accession>A0A755S4A7</accession>
<comment type="caution">
    <text evidence="2">The sequence shown here is derived from an EMBL/GenBank/DDBJ whole genome shotgun (WGS) entry which is preliminary data.</text>
</comment>
<sequence>MMPVNDQKIDNKPTKKMFCILIVGIIPLLLTFLIYMSNKNSNILNYINSISGKIPELLSASNPLLSGVMSFYVKTAPLYGVVFFINSYKILNLNKSLPLIKLIIIFLLFTFFYIIILYFLLAYDVELTESGRLLRFLSGGDYLLTIFFIGVFYVCYTFTCYYLSYTYVIFMMLKEKLSFR</sequence>
<organism evidence="2">
    <name type="scientific">Salmonella enterica</name>
    <name type="common">Salmonella choleraesuis</name>
    <dbReference type="NCBI Taxonomy" id="28901"/>
    <lineage>
        <taxon>Bacteria</taxon>
        <taxon>Pseudomonadati</taxon>
        <taxon>Pseudomonadota</taxon>
        <taxon>Gammaproteobacteria</taxon>
        <taxon>Enterobacterales</taxon>
        <taxon>Enterobacteriaceae</taxon>
        <taxon>Salmonella</taxon>
    </lineage>
</organism>
<dbReference type="InterPro" id="IPR005557">
    <property type="entry name" value="Colicin_im"/>
</dbReference>
<keyword evidence="1" id="KW-0472">Membrane</keyword>
<feature type="transmembrane region" description="Helical" evidence="1">
    <location>
        <begin position="142"/>
        <end position="170"/>
    </location>
</feature>
<protein>
    <submittedName>
        <fullName evidence="2">Colicin immunity protein Cui</fullName>
    </submittedName>
</protein>
<reference evidence="2" key="2">
    <citation type="submission" date="2020-02" db="EMBL/GenBank/DDBJ databases">
        <authorList>
            <consortium name="NCBI Pathogen Detection Project"/>
        </authorList>
    </citation>
    <scope>NUCLEOTIDE SEQUENCE</scope>
    <source>
        <strain evidence="2">MA.S/19990610</strain>
    </source>
</reference>
<dbReference type="Pfam" id="PF03857">
    <property type="entry name" value="Colicin_im"/>
    <property type="match status" value="1"/>
</dbReference>